<feature type="domain" description="Carrier" evidence="1">
    <location>
        <begin position="1"/>
        <end position="74"/>
    </location>
</feature>
<evidence type="ECO:0000259" key="1">
    <source>
        <dbReference type="PROSITE" id="PS50075"/>
    </source>
</evidence>
<dbReference type="InterPro" id="IPR036736">
    <property type="entry name" value="ACP-like_sf"/>
</dbReference>
<reference evidence="2 3" key="1">
    <citation type="submission" date="2017-09" db="EMBL/GenBank/DDBJ databases">
        <title>Reassesment of A. cryaerophilus.</title>
        <authorList>
            <person name="Perez-Cataluna A."/>
            <person name="Collado L."/>
            <person name="Salgado O."/>
            <person name="Lefinanco V."/>
            <person name="Figueras M.J."/>
        </authorList>
    </citation>
    <scope>NUCLEOTIDE SEQUENCE [LARGE SCALE GENOMIC DNA]</scope>
    <source>
        <strain evidence="2 3">LMG 9065</strain>
    </source>
</reference>
<accession>A0A2S9THE3</accession>
<dbReference type="SUPFAM" id="SSF47336">
    <property type="entry name" value="ACP-like"/>
    <property type="match status" value="1"/>
</dbReference>
<evidence type="ECO:0000313" key="2">
    <source>
        <dbReference type="EMBL" id="PRM98233.1"/>
    </source>
</evidence>
<dbReference type="AlphaFoldDB" id="A0A2S9THE3"/>
<protein>
    <submittedName>
        <fullName evidence="2">Acyl carrier protein</fullName>
    </submittedName>
</protein>
<gene>
    <name evidence="2" type="ORF">CJ670_04145</name>
</gene>
<organism evidence="2 3">
    <name type="scientific">Aliarcobacter cryaerophilus</name>
    <dbReference type="NCBI Taxonomy" id="28198"/>
    <lineage>
        <taxon>Bacteria</taxon>
        <taxon>Pseudomonadati</taxon>
        <taxon>Campylobacterota</taxon>
        <taxon>Epsilonproteobacteria</taxon>
        <taxon>Campylobacterales</taxon>
        <taxon>Arcobacteraceae</taxon>
        <taxon>Aliarcobacter</taxon>
    </lineage>
</organism>
<dbReference type="PROSITE" id="PS50075">
    <property type="entry name" value="CARRIER"/>
    <property type="match status" value="1"/>
</dbReference>
<name>A0A2S9THE3_9BACT</name>
<dbReference type="Gene3D" id="1.10.1200.10">
    <property type="entry name" value="ACP-like"/>
    <property type="match status" value="1"/>
</dbReference>
<dbReference type="Proteomes" id="UP000239151">
    <property type="component" value="Unassembled WGS sequence"/>
</dbReference>
<sequence length="78" mass="8992">MMEEIREILIDTRPEYDFLDEVDFIESGMLDSFDVLTLVTELEEKFNIRINGSDILPENFCSIKAIENLIVKSGGTFE</sequence>
<dbReference type="EMBL" id="NXGI01000005">
    <property type="protein sequence ID" value="PRM98233.1"/>
    <property type="molecule type" value="Genomic_DNA"/>
</dbReference>
<proteinExistence type="predicted"/>
<evidence type="ECO:0000313" key="3">
    <source>
        <dbReference type="Proteomes" id="UP000239151"/>
    </source>
</evidence>
<comment type="caution">
    <text evidence="2">The sequence shown here is derived from an EMBL/GenBank/DDBJ whole genome shotgun (WGS) entry which is preliminary data.</text>
</comment>
<dbReference type="Pfam" id="PF00550">
    <property type="entry name" value="PP-binding"/>
    <property type="match status" value="1"/>
</dbReference>
<dbReference type="InterPro" id="IPR009081">
    <property type="entry name" value="PP-bd_ACP"/>
</dbReference>